<accession>A0A1I7ZP06</accession>
<dbReference type="GO" id="GO:0003723">
    <property type="term" value="F:RNA binding"/>
    <property type="evidence" value="ECO:0007669"/>
    <property type="project" value="UniProtKB-UniRule"/>
</dbReference>
<protein>
    <submittedName>
        <fullName evidence="5">RRM domain-containing protein</fullName>
    </submittedName>
</protein>
<dbReference type="WBParaSite" id="L893_g28198.t1">
    <property type="protein sequence ID" value="L893_g28198.t1"/>
    <property type="gene ID" value="L893_g28198"/>
</dbReference>
<feature type="domain" description="RRM" evidence="3">
    <location>
        <begin position="34"/>
        <end position="111"/>
    </location>
</feature>
<feature type="compositionally biased region" description="Basic residues" evidence="2">
    <location>
        <begin position="154"/>
        <end position="173"/>
    </location>
</feature>
<evidence type="ECO:0000256" key="2">
    <source>
        <dbReference type="SAM" id="MobiDB-lite"/>
    </source>
</evidence>
<dbReference type="InterPro" id="IPR000504">
    <property type="entry name" value="RRM_dom"/>
</dbReference>
<dbReference type="Proteomes" id="UP000095287">
    <property type="component" value="Unplaced"/>
</dbReference>
<evidence type="ECO:0000313" key="5">
    <source>
        <dbReference type="WBParaSite" id="L893_g28198.t1"/>
    </source>
</evidence>
<feature type="compositionally biased region" description="Basic and acidic residues" evidence="2">
    <location>
        <begin position="174"/>
        <end position="251"/>
    </location>
</feature>
<name>A0A1I7ZP06_9BILA</name>
<dbReference type="PROSITE" id="PS50102">
    <property type="entry name" value="RRM"/>
    <property type="match status" value="1"/>
</dbReference>
<keyword evidence="4" id="KW-1185">Reference proteome</keyword>
<dbReference type="InterPro" id="IPR012677">
    <property type="entry name" value="Nucleotide-bd_a/b_plait_sf"/>
</dbReference>
<evidence type="ECO:0000313" key="4">
    <source>
        <dbReference type="Proteomes" id="UP000095287"/>
    </source>
</evidence>
<dbReference type="Gene3D" id="3.30.70.330">
    <property type="match status" value="1"/>
</dbReference>
<feature type="compositionally biased region" description="Basic and acidic residues" evidence="2">
    <location>
        <begin position="302"/>
        <end position="318"/>
    </location>
</feature>
<evidence type="ECO:0000259" key="3">
    <source>
        <dbReference type="PROSITE" id="PS50102"/>
    </source>
</evidence>
<keyword evidence="1" id="KW-0694">RNA-binding</keyword>
<dbReference type="InterPro" id="IPR035979">
    <property type="entry name" value="RBD_domain_sf"/>
</dbReference>
<dbReference type="Pfam" id="PF00076">
    <property type="entry name" value="RRM_1"/>
    <property type="match status" value="1"/>
</dbReference>
<organism evidence="4 5">
    <name type="scientific">Steinernema glaseri</name>
    <dbReference type="NCBI Taxonomy" id="37863"/>
    <lineage>
        <taxon>Eukaryota</taxon>
        <taxon>Metazoa</taxon>
        <taxon>Ecdysozoa</taxon>
        <taxon>Nematoda</taxon>
        <taxon>Chromadorea</taxon>
        <taxon>Rhabditida</taxon>
        <taxon>Tylenchina</taxon>
        <taxon>Panagrolaimomorpha</taxon>
        <taxon>Strongyloidoidea</taxon>
        <taxon>Steinernematidae</taxon>
        <taxon>Steinernema</taxon>
    </lineage>
</organism>
<dbReference type="AlphaFoldDB" id="A0A1I7ZP06"/>
<dbReference type="SUPFAM" id="SSF54928">
    <property type="entry name" value="RNA-binding domain, RBD"/>
    <property type="match status" value="1"/>
</dbReference>
<sequence>MLYTYDPTLTSLGLPAYPPLPADTELGKVEEIRRTIYVGNIPKESSGEEVLNFFNTFVGEVMYVRMAAGNDSLPCAYAYVEFTEQSSIPLALQNDGIEFEGNSLRIQHSKVAILKPQRKTDDQALAEVNEAIKNQKEEKNAPLASTRRGLSPSTRRRSRSRSPVRTAKRRSRSRERERRERDKERERERERERESSRRERDRSRERRRDRERSRERDRERDRERERDRNRSGSRERDRDRRDRDRKKDKDRKDRRRSRSRDKKERKDKERDRERDRDRRDRKEKDEKDRKRRNDDSEDEEALRERLLATKREREETYEKAGGTCAIE</sequence>
<feature type="compositionally biased region" description="Basic and acidic residues" evidence="2">
    <location>
        <begin position="261"/>
        <end position="294"/>
    </location>
</feature>
<reference evidence="5" key="1">
    <citation type="submission" date="2016-11" db="UniProtKB">
        <authorList>
            <consortium name="WormBaseParasite"/>
        </authorList>
    </citation>
    <scope>IDENTIFICATION</scope>
</reference>
<dbReference type="SMART" id="SM00360">
    <property type="entry name" value="RRM"/>
    <property type="match status" value="1"/>
</dbReference>
<evidence type="ECO:0000256" key="1">
    <source>
        <dbReference type="PROSITE-ProRule" id="PRU00176"/>
    </source>
</evidence>
<feature type="region of interest" description="Disordered" evidence="2">
    <location>
        <begin position="132"/>
        <end position="327"/>
    </location>
</feature>
<proteinExistence type="predicted"/>